<gene>
    <name evidence="2" type="ORF">NOO_LOCUS8364</name>
</gene>
<protein>
    <submittedName>
        <fullName evidence="4">Mannosyltransferase</fullName>
    </submittedName>
</protein>
<feature type="transmembrane region" description="Helical" evidence="1">
    <location>
        <begin position="117"/>
        <end position="139"/>
    </location>
</feature>
<dbReference type="WBParaSite" id="nOo.2.0.1.t08364-RA">
    <property type="protein sequence ID" value="nOo.2.0.1.t08364-RA"/>
    <property type="gene ID" value="nOo.2.0.1.g08364"/>
</dbReference>
<dbReference type="EMBL" id="UYRW01003460">
    <property type="protein sequence ID" value="VDK89065.1"/>
    <property type="molecule type" value="Genomic_DNA"/>
</dbReference>
<organism evidence="4">
    <name type="scientific">Onchocerca ochengi</name>
    <name type="common">Filarial nematode worm</name>
    <dbReference type="NCBI Taxonomy" id="42157"/>
    <lineage>
        <taxon>Eukaryota</taxon>
        <taxon>Metazoa</taxon>
        <taxon>Ecdysozoa</taxon>
        <taxon>Nematoda</taxon>
        <taxon>Chromadorea</taxon>
        <taxon>Rhabditida</taxon>
        <taxon>Spirurina</taxon>
        <taxon>Spiruromorpha</taxon>
        <taxon>Filarioidea</taxon>
        <taxon>Onchocercidae</taxon>
        <taxon>Onchocerca</taxon>
    </lineage>
</organism>
<dbReference type="STRING" id="42157.A0A182EJS9"/>
<keyword evidence="3" id="KW-1185">Reference proteome</keyword>
<feature type="transmembrane region" description="Helical" evidence="1">
    <location>
        <begin position="60"/>
        <end position="76"/>
    </location>
</feature>
<keyword evidence="1" id="KW-0472">Membrane</keyword>
<reference evidence="4" key="1">
    <citation type="submission" date="2016-06" db="UniProtKB">
        <authorList>
            <consortium name="WormBaseParasite"/>
        </authorList>
    </citation>
    <scope>IDENTIFICATION</scope>
</reference>
<accession>A0A182EJS9</accession>
<dbReference type="AlphaFoldDB" id="A0A182EJS9"/>
<name>A0A182EJS9_ONCOC</name>
<evidence type="ECO:0000313" key="3">
    <source>
        <dbReference type="Proteomes" id="UP000271087"/>
    </source>
</evidence>
<reference evidence="2 3" key="2">
    <citation type="submission" date="2018-08" db="EMBL/GenBank/DDBJ databases">
        <authorList>
            <person name="Laetsch R D."/>
            <person name="Stevens L."/>
            <person name="Kumar S."/>
            <person name="Blaxter L. M."/>
        </authorList>
    </citation>
    <scope>NUCLEOTIDE SEQUENCE [LARGE SCALE GENOMIC DNA]</scope>
</reference>
<feature type="transmembrane region" description="Helical" evidence="1">
    <location>
        <begin position="82"/>
        <end position="105"/>
    </location>
</feature>
<feature type="transmembrane region" description="Helical" evidence="1">
    <location>
        <begin position="6"/>
        <end position="25"/>
    </location>
</feature>
<proteinExistence type="predicted"/>
<evidence type="ECO:0000256" key="1">
    <source>
        <dbReference type="SAM" id="Phobius"/>
    </source>
</evidence>
<feature type="transmembrane region" description="Helical" evidence="1">
    <location>
        <begin position="151"/>
        <end position="169"/>
    </location>
</feature>
<evidence type="ECO:0000313" key="4">
    <source>
        <dbReference type="WBParaSite" id="nOo.2.0.1.t08364-RA"/>
    </source>
</evidence>
<dbReference type="Proteomes" id="UP000271087">
    <property type="component" value="Unassembled WGS sequence"/>
</dbReference>
<sequence length="174" mass="19905">MTIGLFSGPVQILALYFVLVALAYIESDGFRQQASLLVSLPYLTLGFCTMNLTMPEKKRYLTTIWLLLTAVSSYLASTKRSIPQWTLLIMSLGKAAYLLTFVDCVKRVWNEFAISLFVYYAAFIRFIGLLFLLLCSSVILINEFANRIHGFTYYIILLEYMAHPLMFLANEMAF</sequence>
<keyword evidence="1" id="KW-1133">Transmembrane helix</keyword>
<dbReference type="OrthoDB" id="5864807at2759"/>
<keyword evidence="1" id="KW-0812">Transmembrane</keyword>
<evidence type="ECO:0000313" key="2">
    <source>
        <dbReference type="EMBL" id="VDK89065.1"/>
    </source>
</evidence>